<keyword evidence="9 12" id="KW-0472">Membrane</keyword>
<evidence type="ECO:0000256" key="2">
    <source>
        <dbReference type="ARBA" id="ARBA00022448"/>
    </source>
</evidence>
<dbReference type="SUPFAM" id="SSF51735">
    <property type="entry name" value="NAD(P)-binding Rossmann-fold domains"/>
    <property type="match status" value="1"/>
</dbReference>
<reference evidence="15 16" key="1">
    <citation type="journal article" date="2011" name="J. Gen. Appl. Microbiol.">
        <title>Draft genome sequencing of the enigmatic yeast Saitoella complicata.</title>
        <authorList>
            <person name="Nishida H."/>
            <person name="Hamamoto M."/>
            <person name="Sugiyama J."/>
        </authorList>
    </citation>
    <scope>NUCLEOTIDE SEQUENCE [LARGE SCALE GENOMIC DNA]</scope>
    <source>
        <strain evidence="15 16">NRRL Y-17804</strain>
    </source>
</reference>
<feature type="region of interest" description="Disordered" evidence="11">
    <location>
        <begin position="1"/>
        <end position="26"/>
    </location>
</feature>
<gene>
    <name evidence="15" type="ORF">G7K_6777-t1</name>
</gene>
<keyword evidence="5" id="KW-0631">Potassium channel</keyword>
<dbReference type="AlphaFoldDB" id="A0A0E9NSP5"/>
<evidence type="ECO:0000256" key="12">
    <source>
        <dbReference type="SAM" id="Phobius"/>
    </source>
</evidence>
<evidence type="ECO:0000259" key="14">
    <source>
        <dbReference type="Pfam" id="PF22614"/>
    </source>
</evidence>
<comment type="caution">
    <text evidence="15">The sequence shown here is derived from an EMBL/GenBank/DDBJ whole genome shotgun (WGS) entry which is preliminary data.</text>
</comment>
<dbReference type="GO" id="GO:0016020">
    <property type="term" value="C:membrane"/>
    <property type="evidence" value="ECO:0007669"/>
    <property type="project" value="UniProtKB-SubCell"/>
</dbReference>
<evidence type="ECO:0000256" key="6">
    <source>
        <dbReference type="ARBA" id="ARBA00022958"/>
    </source>
</evidence>
<feature type="domain" description="RCK N-terminal" evidence="14">
    <location>
        <begin position="779"/>
        <end position="893"/>
    </location>
</feature>
<dbReference type="PANTHER" id="PTHR10027">
    <property type="entry name" value="CALCIUM-ACTIVATED POTASSIUM CHANNEL ALPHA CHAIN"/>
    <property type="match status" value="1"/>
</dbReference>
<dbReference type="OMA" id="YWCKQCH"/>
<dbReference type="InterPro" id="IPR003929">
    <property type="entry name" value="K_chnl_BK_asu"/>
</dbReference>
<evidence type="ECO:0000256" key="8">
    <source>
        <dbReference type="ARBA" id="ARBA00023065"/>
    </source>
</evidence>
<evidence type="ECO:0000256" key="3">
    <source>
        <dbReference type="ARBA" id="ARBA00022538"/>
    </source>
</evidence>
<evidence type="ECO:0000313" key="16">
    <source>
        <dbReference type="Proteomes" id="UP000033140"/>
    </source>
</evidence>
<dbReference type="Gene3D" id="3.40.50.720">
    <property type="entry name" value="NAD(P)-binding Rossmann-like Domain"/>
    <property type="match status" value="2"/>
</dbReference>
<evidence type="ECO:0000256" key="5">
    <source>
        <dbReference type="ARBA" id="ARBA00022826"/>
    </source>
</evidence>
<keyword evidence="7 12" id="KW-1133">Transmembrane helix</keyword>
<sequence length="1047" mass="115658">MATLLKRRASVSPSANQAGERKKKDAATGGRFFLPKSLLPIVSSPSASKLPVINNHERFLSVESFLPNRSSGPYVHRTRKPTLKQRIALTVDSHVFGRLWEMFDAILSLAFACLYIYNTRFARKESTPQALPEPCKRIDRALAVLIFLQFLPRIWIAENRPRFSASVWAYGTWVSCFSVLVSWVVDETESIGGVFLPDIDTTYMSAGSLIFLYPFRFVRLHESLSHLYKPLGKDTVLPHMSLIVRKAVQLATTILLTLSFLASYLHLVTYKQAVHAHKDPKLTFFDAFFFTAVGSITSMNLNAGVPDTVFSRIIVLLVILGGALFMPTRISSLVTLIKSKSKYEHSFKNPDTLPHVLVTGEFRTLQLIEFLREFFSMDHGHESIRTRVVILHPAEPDEELKLVLAQPMYSQRVTYVKGSAVSFRSLQKVKAASASAAFLLAHHSEPESDDLDEMDAQQMMAALSLKKYNRHMRLYAQILKAENASHFEYLANEVVCTPELVMGLLAQSILVPGLSSLLILLATSIATGTAEDLLRRARESHLDFMEEYIAGASCETYITTFSEHLVGCTFSEAAEVLFAAHGILLVGLAVQHEPKDSARVEGHAHFEVLLNPAKRIISGSEHVFVIAGDAEAADLVATFGMADGGLDISEVFGNQASEASGPSRFVPADLPGTQKSAAMAKTTRILPRGPGAGKTMASKSKLSFFRKAQTFDMPVDEQTPLLEGNVSTSPPNGSDGRPRVQRISSDGGPHMLIPQDAELHRTPPQKPLPLKGNDIFSTKFEDHILVCDCSHPSTTTLNAFVSTIRQSLDPKERGRYIVILGPNVILAEVLNEWTDVMYVSGSGTSRRDLELCNVRKAAKIVVLGPLEEQSNSRTADAMTLLTALNIESMNEREEVLIVIACSQRETFKLIGESETFGFPEADWVQALVRPSFMSGHVISGSQIQPLISQCFHNRHVLYLFKLFLGIAPLAEQVNGAAPITSSPIMEKYIGREYGALVRYLFRQSKVPIGLYRTTAHRGAALPYVVVNPEAATVLKKTDVVYIMGESH</sequence>
<evidence type="ECO:0000313" key="15">
    <source>
        <dbReference type="EMBL" id="GAO52706.1"/>
    </source>
</evidence>
<proteinExistence type="predicted"/>
<keyword evidence="10" id="KW-0407">Ion channel</keyword>
<feature type="transmembrane region" description="Helical" evidence="12">
    <location>
        <begin position="167"/>
        <end position="185"/>
    </location>
</feature>
<dbReference type="InterPro" id="IPR036291">
    <property type="entry name" value="NAD(P)-bd_dom_sf"/>
</dbReference>
<reference evidence="15 16" key="2">
    <citation type="journal article" date="2014" name="J. Gen. Appl. Microbiol.">
        <title>The early diverging ascomycetous budding yeast Saitoella complicata has three histone deacetylases belonging to the Clr6, Hos2, and Rpd3 lineages.</title>
        <authorList>
            <person name="Nishida H."/>
            <person name="Matsumoto T."/>
            <person name="Kondo S."/>
            <person name="Hamamoto M."/>
            <person name="Yoshikawa H."/>
        </authorList>
    </citation>
    <scope>NUCLEOTIDE SEQUENCE [LARGE SCALE GENOMIC DNA]</scope>
    <source>
        <strain evidence="15 16">NRRL Y-17804</strain>
    </source>
</reference>
<evidence type="ECO:0000259" key="13">
    <source>
        <dbReference type="Pfam" id="PF03493"/>
    </source>
</evidence>
<comment type="subcellular location">
    <subcellularLocation>
        <location evidence="1">Membrane</location>
        <topology evidence="1">Multi-pass membrane protein</topology>
    </subcellularLocation>
</comment>
<feature type="domain" description="Calcium-activated potassium channel BK alpha subunit" evidence="13">
    <location>
        <begin position="493"/>
        <end position="588"/>
    </location>
</feature>
<dbReference type="Pfam" id="PF22614">
    <property type="entry name" value="Slo-like_RCK"/>
    <property type="match status" value="2"/>
</dbReference>
<keyword evidence="8" id="KW-0406">Ion transport</keyword>
<evidence type="ECO:0000256" key="7">
    <source>
        <dbReference type="ARBA" id="ARBA00022989"/>
    </source>
</evidence>
<dbReference type="RefSeq" id="XP_019027214.1">
    <property type="nucleotide sequence ID" value="XM_019170390.1"/>
</dbReference>
<dbReference type="SUPFAM" id="SSF81324">
    <property type="entry name" value="Voltage-gated potassium channels"/>
    <property type="match status" value="1"/>
</dbReference>
<dbReference type="PANTHER" id="PTHR10027:SF10">
    <property type="entry name" value="SLOWPOKE 2, ISOFORM D"/>
    <property type="match status" value="1"/>
</dbReference>
<keyword evidence="2" id="KW-0813">Transport</keyword>
<dbReference type="InterPro" id="IPR003148">
    <property type="entry name" value="RCK_N"/>
</dbReference>
<feature type="transmembrane region" description="Helical" evidence="12">
    <location>
        <begin position="247"/>
        <end position="270"/>
    </location>
</feature>
<dbReference type="Gene3D" id="1.10.287.70">
    <property type="match status" value="1"/>
</dbReference>
<protein>
    <submittedName>
        <fullName evidence="15">Uncharacterized protein</fullName>
    </submittedName>
</protein>
<feature type="transmembrane region" description="Helical" evidence="12">
    <location>
        <begin position="509"/>
        <end position="530"/>
    </location>
</feature>
<feature type="transmembrane region" description="Helical" evidence="12">
    <location>
        <begin position="313"/>
        <end position="337"/>
    </location>
</feature>
<feature type="transmembrane region" description="Helical" evidence="12">
    <location>
        <begin position="282"/>
        <end position="301"/>
    </location>
</feature>
<evidence type="ECO:0000256" key="10">
    <source>
        <dbReference type="ARBA" id="ARBA00023303"/>
    </source>
</evidence>
<dbReference type="OrthoDB" id="297496at2759"/>
<dbReference type="GO" id="GO:0005267">
    <property type="term" value="F:potassium channel activity"/>
    <property type="evidence" value="ECO:0007669"/>
    <property type="project" value="UniProtKB-KW"/>
</dbReference>
<organism evidence="15 16">
    <name type="scientific">Saitoella complicata (strain BCRC 22490 / CBS 7301 / JCM 7358 / NBRC 10748 / NRRL Y-17804)</name>
    <dbReference type="NCBI Taxonomy" id="698492"/>
    <lineage>
        <taxon>Eukaryota</taxon>
        <taxon>Fungi</taxon>
        <taxon>Dikarya</taxon>
        <taxon>Ascomycota</taxon>
        <taxon>Taphrinomycotina</taxon>
        <taxon>Taphrinomycotina incertae sedis</taxon>
        <taxon>Saitoella</taxon>
    </lineage>
</organism>
<feature type="domain" description="RCK N-terminal" evidence="14">
    <location>
        <begin position="354"/>
        <end position="475"/>
    </location>
</feature>
<evidence type="ECO:0000256" key="1">
    <source>
        <dbReference type="ARBA" id="ARBA00004141"/>
    </source>
</evidence>
<evidence type="ECO:0000256" key="11">
    <source>
        <dbReference type="SAM" id="MobiDB-lite"/>
    </source>
</evidence>
<name>A0A0E9NSP5_SAICN</name>
<keyword evidence="6" id="KW-0630">Potassium</keyword>
<keyword evidence="4 12" id="KW-0812">Transmembrane</keyword>
<accession>A0A0E9NSP5</accession>
<reference evidence="15 16" key="3">
    <citation type="journal article" date="2015" name="Genome Announc.">
        <title>Draft Genome Sequence of the Archiascomycetous Yeast Saitoella complicata.</title>
        <authorList>
            <person name="Yamauchi K."/>
            <person name="Kondo S."/>
            <person name="Hamamoto M."/>
            <person name="Takahashi Y."/>
            <person name="Ogura Y."/>
            <person name="Hayashi T."/>
            <person name="Nishida H."/>
        </authorList>
    </citation>
    <scope>NUCLEOTIDE SEQUENCE [LARGE SCALE GENOMIC DNA]</scope>
    <source>
        <strain evidence="15 16">NRRL Y-17804</strain>
    </source>
</reference>
<keyword evidence="16" id="KW-1185">Reference proteome</keyword>
<dbReference type="InterPro" id="IPR047871">
    <property type="entry name" value="K_chnl_Slo-like"/>
</dbReference>
<evidence type="ECO:0000256" key="4">
    <source>
        <dbReference type="ARBA" id="ARBA00022692"/>
    </source>
</evidence>
<dbReference type="Proteomes" id="UP000033140">
    <property type="component" value="Unassembled WGS sequence"/>
</dbReference>
<evidence type="ECO:0000256" key="9">
    <source>
        <dbReference type="ARBA" id="ARBA00023136"/>
    </source>
</evidence>
<dbReference type="Pfam" id="PF03493">
    <property type="entry name" value="BK_channel_a"/>
    <property type="match status" value="1"/>
</dbReference>
<dbReference type="EMBL" id="BACD03000081">
    <property type="protein sequence ID" value="GAO52706.1"/>
    <property type="molecule type" value="Genomic_DNA"/>
</dbReference>
<keyword evidence="3" id="KW-0633">Potassium transport</keyword>
<feature type="region of interest" description="Disordered" evidence="11">
    <location>
        <begin position="716"/>
        <end position="739"/>
    </location>
</feature>